<dbReference type="InterPro" id="IPR016181">
    <property type="entry name" value="Acyl_CoA_acyltransferase"/>
</dbReference>
<organism evidence="2 3">
    <name type="scientific">Lentibacillus salicampi</name>
    <dbReference type="NCBI Taxonomy" id="175306"/>
    <lineage>
        <taxon>Bacteria</taxon>
        <taxon>Bacillati</taxon>
        <taxon>Bacillota</taxon>
        <taxon>Bacilli</taxon>
        <taxon>Bacillales</taxon>
        <taxon>Bacillaceae</taxon>
        <taxon>Lentibacillus</taxon>
    </lineage>
</organism>
<dbReference type="GO" id="GO:0016747">
    <property type="term" value="F:acyltransferase activity, transferring groups other than amino-acyl groups"/>
    <property type="evidence" value="ECO:0007669"/>
    <property type="project" value="InterPro"/>
</dbReference>
<dbReference type="InterPro" id="IPR000182">
    <property type="entry name" value="GNAT_dom"/>
</dbReference>
<sequence length="139" mass="16132">MKNNLTGIMKQNYRNTPMNMSKQGTGAKRMRWKMLPNGLKTKDHKLWSIMDDHEVIGMLWVYIKSNNRDKQAFIYDIELDDNQQGKGYGKATMTRLEESVRAEGVSQIGLHVFAHNKRALALYQKMGYEAASYNMVKRI</sequence>
<dbReference type="PANTHER" id="PTHR43259:SF1">
    <property type="entry name" value="N-ACETYLTRANSFERASE DOMAIN-CONTAINING PROTEIN"/>
    <property type="match status" value="1"/>
</dbReference>
<gene>
    <name evidence="2" type="ORF">E4U82_11905</name>
</gene>
<protein>
    <submittedName>
        <fullName evidence="2">GNAT family N-acetyltransferase</fullName>
    </submittedName>
</protein>
<dbReference type="AlphaFoldDB" id="A0A4Y9A9N6"/>
<dbReference type="InterPro" id="IPR052829">
    <property type="entry name" value="N-acetyltransferase_domain"/>
</dbReference>
<dbReference type="OrthoDB" id="65897at2"/>
<dbReference type="Gene3D" id="3.40.630.30">
    <property type="match status" value="1"/>
</dbReference>
<dbReference type="PROSITE" id="PS51186">
    <property type="entry name" value="GNAT"/>
    <property type="match status" value="1"/>
</dbReference>
<dbReference type="CDD" id="cd04301">
    <property type="entry name" value="NAT_SF"/>
    <property type="match status" value="1"/>
</dbReference>
<evidence type="ECO:0000259" key="1">
    <source>
        <dbReference type="PROSITE" id="PS51186"/>
    </source>
</evidence>
<proteinExistence type="predicted"/>
<dbReference type="Proteomes" id="UP000298484">
    <property type="component" value="Unassembled WGS sequence"/>
</dbReference>
<reference evidence="2 3" key="1">
    <citation type="submission" date="2019-03" db="EMBL/GenBank/DDBJ databases">
        <title>Genome sequence of Lentibacillus salicampi ATCC BAA-719.</title>
        <authorList>
            <person name="Maclea K.S."/>
            <person name="Simoes Junior M."/>
        </authorList>
    </citation>
    <scope>NUCLEOTIDE SEQUENCE [LARGE SCALE GENOMIC DNA]</scope>
    <source>
        <strain evidence="2 3">ATCC BAA-719</strain>
    </source>
</reference>
<name>A0A4Y9A9N6_9BACI</name>
<evidence type="ECO:0000313" key="2">
    <source>
        <dbReference type="EMBL" id="TFJ92523.1"/>
    </source>
</evidence>
<accession>A0A4Y9A9N6</accession>
<feature type="domain" description="N-acetyltransferase" evidence="1">
    <location>
        <begin position="1"/>
        <end position="139"/>
    </location>
</feature>
<dbReference type="Pfam" id="PF00583">
    <property type="entry name" value="Acetyltransf_1"/>
    <property type="match status" value="1"/>
</dbReference>
<keyword evidence="3" id="KW-1185">Reference proteome</keyword>
<dbReference type="SUPFAM" id="SSF55729">
    <property type="entry name" value="Acyl-CoA N-acyltransferases (Nat)"/>
    <property type="match status" value="1"/>
</dbReference>
<dbReference type="PANTHER" id="PTHR43259">
    <property type="entry name" value="SPT10P"/>
    <property type="match status" value="1"/>
</dbReference>
<keyword evidence="2" id="KW-0808">Transferase</keyword>
<evidence type="ECO:0000313" key="3">
    <source>
        <dbReference type="Proteomes" id="UP000298484"/>
    </source>
</evidence>
<comment type="caution">
    <text evidence="2">The sequence shown here is derived from an EMBL/GenBank/DDBJ whole genome shotgun (WGS) entry which is preliminary data.</text>
</comment>
<dbReference type="EMBL" id="SRHY01000020">
    <property type="protein sequence ID" value="TFJ92523.1"/>
    <property type="molecule type" value="Genomic_DNA"/>
</dbReference>